<evidence type="ECO:0000256" key="3">
    <source>
        <dbReference type="ARBA" id="ARBA00004629"/>
    </source>
</evidence>
<evidence type="ECO:0000256" key="1">
    <source>
        <dbReference type="ARBA" id="ARBA00004123"/>
    </source>
</evidence>
<keyword evidence="11" id="KW-0995">Kinetochore</keyword>
<gene>
    <name evidence="18" type="ORF">PACTADRAFT_50132</name>
</gene>
<keyword evidence="7" id="KW-0132">Cell division</keyword>
<evidence type="ECO:0000256" key="4">
    <source>
        <dbReference type="ARBA" id="ARBA00006277"/>
    </source>
</evidence>
<protein>
    <recommendedName>
        <fullName evidence="16">DASH complex subunit DAD3</fullName>
    </recommendedName>
    <alternativeName>
        <fullName evidence="17">Outer kinetochore protein DAD3</fullName>
    </alternativeName>
</protein>
<dbReference type="GO" id="GO:0042729">
    <property type="term" value="C:DASH complex"/>
    <property type="evidence" value="ECO:0007669"/>
    <property type="project" value="InterPro"/>
</dbReference>
<evidence type="ECO:0000256" key="14">
    <source>
        <dbReference type="ARBA" id="ARBA00023306"/>
    </source>
</evidence>
<dbReference type="EMBL" id="KV454014">
    <property type="protein sequence ID" value="ODV95407.1"/>
    <property type="molecule type" value="Genomic_DNA"/>
</dbReference>
<organism evidence="18 19">
    <name type="scientific">Pachysolen tannophilus NRRL Y-2460</name>
    <dbReference type="NCBI Taxonomy" id="669874"/>
    <lineage>
        <taxon>Eukaryota</taxon>
        <taxon>Fungi</taxon>
        <taxon>Dikarya</taxon>
        <taxon>Ascomycota</taxon>
        <taxon>Saccharomycotina</taxon>
        <taxon>Pichiomycetes</taxon>
        <taxon>Pachysolenaceae</taxon>
        <taxon>Pachysolen</taxon>
    </lineage>
</organism>
<evidence type="ECO:0000256" key="11">
    <source>
        <dbReference type="ARBA" id="ARBA00022838"/>
    </source>
</evidence>
<evidence type="ECO:0000256" key="7">
    <source>
        <dbReference type="ARBA" id="ARBA00022618"/>
    </source>
</evidence>
<keyword evidence="14" id="KW-0131">Cell cycle</keyword>
<evidence type="ECO:0000256" key="12">
    <source>
        <dbReference type="ARBA" id="ARBA00023212"/>
    </source>
</evidence>
<keyword evidence="12" id="KW-0206">Cytoskeleton</keyword>
<accession>A0A1E4TUK6</accession>
<evidence type="ECO:0000256" key="10">
    <source>
        <dbReference type="ARBA" id="ARBA00022829"/>
    </source>
</evidence>
<dbReference type="Proteomes" id="UP000094236">
    <property type="component" value="Unassembled WGS sequence"/>
</dbReference>
<keyword evidence="6" id="KW-0963">Cytoplasm</keyword>
<evidence type="ECO:0000256" key="5">
    <source>
        <dbReference type="ARBA" id="ARBA00022454"/>
    </source>
</evidence>
<keyword evidence="10" id="KW-0159">Chromosome partition</keyword>
<keyword evidence="19" id="KW-1185">Reference proteome</keyword>
<proteinExistence type="inferred from homology"/>
<dbReference type="GO" id="GO:0072686">
    <property type="term" value="C:mitotic spindle"/>
    <property type="evidence" value="ECO:0007669"/>
    <property type="project" value="InterPro"/>
</dbReference>
<evidence type="ECO:0000256" key="13">
    <source>
        <dbReference type="ARBA" id="ARBA00023242"/>
    </source>
</evidence>
<evidence type="ECO:0000256" key="17">
    <source>
        <dbReference type="ARBA" id="ARBA00044305"/>
    </source>
</evidence>
<comment type="similarity">
    <text evidence="4">Belongs to the DASH complex DAD3 family.</text>
</comment>
<dbReference type="InterPro" id="IPR013965">
    <property type="entry name" value="DASH_Dad3"/>
</dbReference>
<evidence type="ECO:0000256" key="2">
    <source>
        <dbReference type="ARBA" id="ARBA00004186"/>
    </source>
</evidence>
<dbReference type="GO" id="GO:0051301">
    <property type="term" value="P:cell division"/>
    <property type="evidence" value="ECO:0007669"/>
    <property type="project" value="UniProtKB-KW"/>
</dbReference>
<keyword evidence="15" id="KW-0137">Centromere</keyword>
<evidence type="ECO:0000256" key="16">
    <source>
        <dbReference type="ARBA" id="ARBA00044179"/>
    </source>
</evidence>
<dbReference type="OrthoDB" id="2443965at2759"/>
<evidence type="ECO:0000256" key="9">
    <source>
        <dbReference type="ARBA" id="ARBA00022776"/>
    </source>
</evidence>
<keyword evidence="9" id="KW-0498">Mitosis</keyword>
<dbReference type="GO" id="GO:0005874">
    <property type="term" value="C:microtubule"/>
    <property type="evidence" value="ECO:0007669"/>
    <property type="project" value="UniProtKB-KW"/>
</dbReference>
<keyword evidence="13" id="KW-0539">Nucleus</keyword>
<dbReference type="PANTHER" id="PTHR28017">
    <property type="entry name" value="DASH COMPLEX SUBUNIT DAD3"/>
    <property type="match status" value="1"/>
</dbReference>
<evidence type="ECO:0000256" key="15">
    <source>
        <dbReference type="ARBA" id="ARBA00023328"/>
    </source>
</evidence>
<dbReference type="STRING" id="669874.A0A1E4TUK6"/>
<keyword evidence="5" id="KW-0158">Chromosome</keyword>
<evidence type="ECO:0000256" key="8">
    <source>
        <dbReference type="ARBA" id="ARBA00022701"/>
    </source>
</evidence>
<reference evidence="19" key="1">
    <citation type="submission" date="2016-05" db="EMBL/GenBank/DDBJ databases">
        <title>Comparative genomics of biotechnologically important yeasts.</title>
        <authorList>
            <consortium name="DOE Joint Genome Institute"/>
            <person name="Riley R."/>
            <person name="Haridas S."/>
            <person name="Wolfe K.H."/>
            <person name="Lopes M.R."/>
            <person name="Hittinger C.T."/>
            <person name="Goker M."/>
            <person name="Salamov A."/>
            <person name="Wisecaver J."/>
            <person name="Long T.M."/>
            <person name="Aerts A.L."/>
            <person name="Barry K."/>
            <person name="Choi C."/>
            <person name="Clum A."/>
            <person name="Coughlan A.Y."/>
            <person name="Deshpande S."/>
            <person name="Douglass A.P."/>
            <person name="Hanson S.J."/>
            <person name="Klenk H.-P."/>
            <person name="Labutti K."/>
            <person name="Lapidus A."/>
            <person name="Lindquist E."/>
            <person name="Lipzen A."/>
            <person name="Meier-Kolthoff J.P."/>
            <person name="Ohm R.A."/>
            <person name="Otillar R.P."/>
            <person name="Pangilinan J."/>
            <person name="Peng Y."/>
            <person name="Rokas A."/>
            <person name="Rosa C.A."/>
            <person name="Scheuner C."/>
            <person name="Sibirny A.A."/>
            <person name="Slot J.C."/>
            <person name="Stielow J.B."/>
            <person name="Sun H."/>
            <person name="Kurtzman C.P."/>
            <person name="Blackwell M."/>
            <person name="Grigoriev I.V."/>
            <person name="Jeffries T.W."/>
        </authorList>
    </citation>
    <scope>NUCLEOTIDE SEQUENCE [LARGE SCALE GENOMIC DNA]</scope>
    <source>
        <strain evidence="19">NRRL Y-2460</strain>
    </source>
</reference>
<sequence>MSSVVHSFNADYSSNHLLSSLEVSVLTQYQTLLHKLLALNEELISLKNLNSTQLLENLRILETKISLIFTLFKGSVYSLFLQTKQNIDSSGGDAGGDTKY</sequence>
<keyword evidence="8" id="KW-0493">Microtubule</keyword>
<dbReference type="PANTHER" id="PTHR28017:SF1">
    <property type="entry name" value="DASH COMPLEX SUBUNIT DAD3"/>
    <property type="match status" value="1"/>
</dbReference>
<dbReference type="GO" id="GO:0008608">
    <property type="term" value="P:attachment of spindle microtubules to kinetochore"/>
    <property type="evidence" value="ECO:0007669"/>
    <property type="project" value="InterPro"/>
</dbReference>
<dbReference type="AlphaFoldDB" id="A0A1E4TUK6"/>
<evidence type="ECO:0000313" key="18">
    <source>
        <dbReference type="EMBL" id="ODV95407.1"/>
    </source>
</evidence>
<evidence type="ECO:0000256" key="6">
    <source>
        <dbReference type="ARBA" id="ARBA00022490"/>
    </source>
</evidence>
<evidence type="ECO:0000313" key="19">
    <source>
        <dbReference type="Proteomes" id="UP000094236"/>
    </source>
</evidence>
<dbReference type="GO" id="GO:0051010">
    <property type="term" value="F:microtubule plus-end binding"/>
    <property type="evidence" value="ECO:0007669"/>
    <property type="project" value="TreeGrafter"/>
</dbReference>
<comment type="subcellular location">
    <subcellularLocation>
        <location evidence="3">Chromosome</location>
        <location evidence="3">Centromere</location>
        <location evidence="3">Kinetochore</location>
    </subcellularLocation>
    <subcellularLocation>
        <location evidence="2">Cytoplasm</location>
        <location evidence="2">Cytoskeleton</location>
        <location evidence="2">Spindle</location>
    </subcellularLocation>
    <subcellularLocation>
        <location evidence="1">Nucleus</location>
    </subcellularLocation>
</comment>
<dbReference type="Pfam" id="PF08656">
    <property type="entry name" value="DASH_Dad3"/>
    <property type="match status" value="1"/>
</dbReference>
<name>A0A1E4TUK6_PACTA</name>